<dbReference type="Pfam" id="PF07799">
    <property type="entry name" value="DUF1643"/>
    <property type="match status" value="1"/>
</dbReference>
<dbReference type="InterPro" id="IPR012441">
    <property type="entry name" value="DUF1643"/>
</dbReference>
<sequence>MFNDKTTNNCIRIAKEAEVNGKTLKSDGIVIYNVFSKIAKKPKDLPADETAIGDSNDVYLSEIPKYKTVILGWGMCHNPPQIGPIWDKEMRTICNKLQGNTIYCVNGVTTKSRPRHPASKNLTGSDGKIKLVQIRLLNNGNAKNIY</sequence>
<organism evidence="1 2">
    <name type="scientific">Bifidobacterium bombi DSM 19703</name>
    <dbReference type="NCBI Taxonomy" id="1341695"/>
    <lineage>
        <taxon>Bacteria</taxon>
        <taxon>Bacillati</taxon>
        <taxon>Actinomycetota</taxon>
        <taxon>Actinomycetes</taxon>
        <taxon>Bifidobacteriales</taxon>
        <taxon>Bifidobacteriaceae</taxon>
        <taxon>Bifidobacterium</taxon>
    </lineage>
</organism>
<accession>A0A086BNE2</accession>
<comment type="caution">
    <text evidence="1">The sequence shown here is derived from an EMBL/GenBank/DDBJ whole genome shotgun (WGS) entry which is preliminary data.</text>
</comment>
<evidence type="ECO:0000313" key="1">
    <source>
        <dbReference type="EMBL" id="KFF30456.1"/>
    </source>
</evidence>
<evidence type="ECO:0000313" key="2">
    <source>
        <dbReference type="Proteomes" id="UP000028730"/>
    </source>
</evidence>
<protein>
    <recommendedName>
        <fullName evidence="3">DUF1643 domain-containing protein</fullName>
    </recommendedName>
</protein>
<reference evidence="1 2" key="1">
    <citation type="journal article" date="2014" name="Appl. Environ. Microbiol.">
        <title>Genomic encyclopedia of type strains of the genus Bifidobacterium.</title>
        <authorList>
            <person name="Milani C."/>
            <person name="Lugli G.A."/>
            <person name="Duranti S."/>
            <person name="Turroni F."/>
            <person name="Bottacini F."/>
            <person name="Mangifesta M."/>
            <person name="Sanchez B."/>
            <person name="Viappiani A."/>
            <person name="Mancabelli L."/>
            <person name="Taminiau B."/>
            <person name="Delcenserie V."/>
            <person name="Barrangou R."/>
            <person name="Margolles A."/>
            <person name="van Sinderen D."/>
            <person name="Ventura M."/>
        </authorList>
    </citation>
    <scope>NUCLEOTIDE SEQUENCE [LARGE SCALE GENOMIC DNA]</scope>
    <source>
        <strain evidence="1 2">DSM 19703</strain>
    </source>
</reference>
<dbReference type="Proteomes" id="UP000028730">
    <property type="component" value="Unassembled WGS sequence"/>
</dbReference>
<dbReference type="AlphaFoldDB" id="A0A086BNE2"/>
<evidence type="ECO:0008006" key="3">
    <source>
        <dbReference type="Google" id="ProtNLM"/>
    </source>
</evidence>
<keyword evidence="2" id="KW-1185">Reference proteome</keyword>
<name>A0A086BNE2_9BIFI</name>
<gene>
    <name evidence="1" type="ORF">BBOMB_1584</name>
</gene>
<proteinExistence type="predicted"/>
<dbReference type="EMBL" id="ATLK01000003">
    <property type="protein sequence ID" value="KFF30456.1"/>
    <property type="molecule type" value="Genomic_DNA"/>
</dbReference>